<gene>
    <name evidence="3" type="primary">LOC115005119</name>
</gene>
<dbReference type="GeneID" id="115005119"/>
<feature type="domain" description="NACHT" evidence="1">
    <location>
        <begin position="1"/>
        <end position="114"/>
    </location>
</feature>
<protein>
    <submittedName>
        <fullName evidence="3">Uncharacterized protein LOC115005119</fullName>
    </submittedName>
</protein>
<dbReference type="Pfam" id="PF05729">
    <property type="entry name" value="NACHT"/>
    <property type="match status" value="1"/>
</dbReference>
<dbReference type="OrthoDB" id="120976at2759"/>
<dbReference type="InterPro" id="IPR007111">
    <property type="entry name" value="NACHT_NTPase"/>
</dbReference>
<dbReference type="PANTHER" id="PTHR31594:SF16">
    <property type="entry name" value="SI:CH211-281L24.3"/>
    <property type="match status" value="1"/>
</dbReference>
<reference evidence="3" key="1">
    <citation type="submission" date="2025-08" db="UniProtKB">
        <authorList>
            <consortium name="RefSeq"/>
        </authorList>
    </citation>
    <scope>IDENTIFICATION</scope>
</reference>
<dbReference type="InterPro" id="IPR052090">
    <property type="entry name" value="Cytolytic_pore-forming_toxin"/>
</dbReference>
<dbReference type="InterPro" id="IPR027417">
    <property type="entry name" value="P-loop_NTPase"/>
</dbReference>
<evidence type="ECO:0000313" key="3">
    <source>
        <dbReference type="RefSeq" id="XP_029282790.1"/>
    </source>
</evidence>
<dbReference type="Proteomes" id="UP000504630">
    <property type="component" value="Unplaced"/>
</dbReference>
<keyword evidence="2" id="KW-1185">Reference proteome</keyword>
<evidence type="ECO:0000313" key="2">
    <source>
        <dbReference type="Proteomes" id="UP000504630"/>
    </source>
</evidence>
<organism evidence="2 3">
    <name type="scientific">Cottoperca gobio</name>
    <name type="common">Frogmouth</name>
    <name type="synonym">Aphritis gobio</name>
    <dbReference type="NCBI Taxonomy" id="56716"/>
    <lineage>
        <taxon>Eukaryota</taxon>
        <taxon>Metazoa</taxon>
        <taxon>Chordata</taxon>
        <taxon>Craniata</taxon>
        <taxon>Vertebrata</taxon>
        <taxon>Euteleostomi</taxon>
        <taxon>Actinopterygii</taxon>
        <taxon>Neopterygii</taxon>
        <taxon>Teleostei</taxon>
        <taxon>Neoteleostei</taxon>
        <taxon>Acanthomorphata</taxon>
        <taxon>Eupercaria</taxon>
        <taxon>Perciformes</taxon>
        <taxon>Notothenioidei</taxon>
        <taxon>Bovichtidae</taxon>
        <taxon>Cottoperca</taxon>
    </lineage>
</organism>
<evidence type="ECO:0000259" key="1">
    <source>
        <dbReference type="Pfam" id="PF05729"/>
    </source>
</evidence>
<sequence>MREVSHIEKALSLEDLLFTVFIEPDEGKDEVLQDIKENSDNVLLIFDGITDLSSSVVQKLVEKDLLPDAKVIMTCRPEDEDGLLSEDLFSKNFLRVEVKGFSEQTITTYLSAMLGEGQEKVLSRLELLTLCHVPMYALMVAACFSFETSEDTPQPCSITEIYINIVRFCLKKNSNTKKYKDLNSFIKSKSKEILSLAKLAFHATERKTVNLTEPPCEDGCVLSFLKPLVIKENPTEPHTTFAFLHYTMQEFFAALWLLKNPDQIKDVFQRCCSEEEKHMKHLIPFMCRLLTEKSPSLMKWLIPAEELKNTSNWFFKEVITTFSPSLCGNNEADTEDSGIDVDRLFIFQCLYESQSPEACIDLLDKLDYHLDLSGESLDPYSCCAVAYVVTQSKERKVRLNLEDIMVSDQGMRTLVGSLKNVQWSDSMRRQLWEIVLVSEGKMDHSSLLGLDGNQLHLPVEGERQLFERAVKVMQEVSTKVHVCLHWDSQSPDCQSLCGSLLEALPHIRSLSFRRTCGGPGLQDQEQSHGTLKREEKQLLLDLCLKAAIYEERDFHKVVKTLLSLFCVNTDSHNILLDFYQHVKRQECLSVIPKLRPLLQSAPAVWSIDLSERKTSILLEVLKLQPEKKQVELTGCSGEESEVRSVLQCLPYISQLSFRPQSSKPSEEIKMLVNLFCAAAEREQQTGEKILELLSSVCTYKRLPLTHPGYYGDPRDLTRKYQCGFLLDLYSRLKDHETETGLSVLPSLHSVLQSAPAVWSIDLSERKTSILLEVLKLQPEKKQVELTGCSGEESEVRSVLQCLPYISQLR</sequence>
<dbReference type="Gene3D" id="1.20.58.1200">
    <property type="entry name" value="RNA silencing suppressor P21, N-terminal domain"/>
    <property type="match status" value="2"/>
</dbReference>
<dbReference type="KEGG" id="cgob:115005119"/>
<dbReference type="Gene3D" id="3.40.50.300">
    <property type="entry name" value="P-loop containing nucleotide triphosphate hydrolases"/>
    <property type="match status" value="1"/>
</dbReference>
<dbReference type="InParanoid" id="A0A6J2PBA0"/>
<name>A0A6J2PBA0_COTGO</name>
<dbReference type="PANTHER" id="PTHR31594">
    <property type="entry name" value="AIG1-TYPE G DOMAIN-CONTAINING PROTEIN"/>
    <property type="match status" value="1"/>
</dbReference>
<dbReference type="RefSeq" id="XP_029282790.1">
    <property type="nucleotide sequence ID" value="XM_029426930.1"/>
</dbReference>
<dbReference type="AlphaFoldDB" id="A0A6J2PBA0"/>
<proteinExistence type="predicted"/>
<accession>A0A6J2PBA0</accession>